<dbReference type="GO" id="GO:0005524">
    <property type="term" value="F:ATP binding"/>
    <property type="evidence" value="ECO:0007669"/>
    <property type="project" value="UniProtKB-KW"/>
</dbReference>
<accession>A0ABV6QQD3</accession>
<evidence type="ECO:0000313" key="1">
    <source>
        <dbReference type="EMBL" id="MFC0626848.1"/>
    </source>
</evidence>
<organism evidence="1 2">
    <name type="scientific">Kribbella deserti</name>
    <dbReference type="NCBI Taxonomy" id="1926257"/>
    <lineage>
        <taxon>Bacteria</taxon>
        <taxon>Bacillati</taxon>
        <taxon>Actinomycetota</taxon>
        <taxon>Actinomycetes</taxon>
        <taxon>Propionibacteriales</taxon>
        <taxon>Kribbellaceae</taxon>
        <taxon>Kribbella</taxon>
    </lineage>
</organism>
<reference evidence="1 2" key="1">
    <citation type="submission" date="2024-09" db="EMBL/GenBank/DDBJ databases">
        <authorList>
            <person name="Sun Q."/>
            <person name="Mori K."/>
        </authorList>
    </citation>
    <scope>NUCLEOTIDE SEQUENCE [LARGE SCALE GENOMIC DNA]</scope>
    <source>
        <strain evidence="1 2">CGMCC 1.15906</strain>
    </source>
</reference>
<dbReference type="Proteomes" id="UP001589890">
    <property type="component" value="Unassembled WGS sequence"/>
</dbReference>
<keyword evidence="2" id="KW-1185">Reference proteome</keyword>
<proteinExistence type="predicted"/>
<dbReference type="EMBL" id="JBHLTC010000029">
    <property type="protein sequence ID" value="MFC0626848.1"/>
    <property type="molecule type" value="Genomic_DNA"/>
</dbReference>
<name>A0ABV6QQD3_9ACTN</name>
<evidence type="ECO:0000313" key="2">
    <source>
        <dbReference type="Proteomes" id="UP001589890"/>
    </source>
</evidence>
<protein>
    <submittedName>
        <fullName evidence="1">ATP-binding protein</fullName>
    </submittedName>
</protein>
<keyword evidence="1" id="KW-0067">ATP-binding</keyword>
<keyword evidence="1" id="KW-0547">Nucleotide-binding</keyword>
<comment type="caution">
    <text evidence="1">The sequence shown here is derived from an EMBL/GenBank/DDBJ whole genome shotgun (WGS) entry which is preliminary data.</text>
</comment>
<gene>
    <name evidence="1" type="ORF">ACFFGN_22400</name>
</gene>
<sequence>MSSSGQGAEVRLTIPADGAYVAVPRSVVGNLAARNNFTVDAIDDLRIAIDEACSLLLPQATDGVLECVFAIQPPLMTVTTSATVPNGWKPDTGSFGWTVLAALVETVEAETIEGRLTITVTASALTPEDA</sequence>
<dbReference type="RefSeq" id="WP_380050894.1">
    <property type="nucleotide sequence ID" value="NZ_JBHLTC010000029.1"/>
</dbReference>